<proteinExistence type="inferred from homology"/>
<keyword evidence="4 9" id="KW-0808">Transferase</keyword>
<keyword evidence="7 9" id="KW-0472">Membrane</keyword>
<organism evidence="11 12">
    <name type="scientific">Caenimonas koreensis DSM 17982</name>
    <dbReference type="NCBI Taxonomy" id="1121255"/>
    <lineage>
        <taxon>Bacteria</taxon>
        <taxon>Pseudomonadati</taxon>
        <taxon>Pseudomonadota</taxon>
        <taxon>Betaproteobacteria</taxon>
        <taxon>Burkholderiales</taxon>
        <taxon>Comamonadaceae</taxon>
        <taxon>Caenimonas</taxon>
    </lineage>
</organism>
<evidence type="ECO:0000259" key="10">
    <source>
        <dbReference type="PROSITE" id="PS50263"/>
    </source>
</evidence>
<keyword evidence="12" id="KW-1185">Reference proteome</keyword>
<feature type="transmembrane region" description="Helical" evidence="9">
    <location>
        <begin position="182"/>
        <end position="203"/>
    </location>
</feature>
<gene>
    <name evidence="9 11" type="primary">lnt</name>
    <name evidence="11" type="ORF">GHT07_19785</name>
</gene>
<keyword evidence="6 9" id="KW-1133">Transmembrane helix</keyword>
<dbReference type="NCBIfam" id="TIGR00546">
    <property type="entry name" value="lnt"/>
    <property type="match status" value="1"/>
</dbReference>
<dbReference type="Pfam" id="PF20154">
    <property type="entry name" value="LNT_N"/>
    <property type="match status" value="1"/>
</dbReference>
<dbReference type="PROSITE" id="PS50263">
    <property type="entry name" value="CN_HYDROLASE"/>
    <property type="match status" value="1"/>
</dbReference>
<feature type="transmembrane region" description="Helical" evidence="9">
    <location>
        <begin position="147"/>
        <end position="170"/>
    </location>
</feature>
<dbReference type="CDD" id="cd07571">
    <property type="entry name" value="ALP_N-acyl_transferase"/>
    <property type="match status" value="1"/>
</dbReference>
<name>A0A844BGD2_9BURK</name>
<comment type="catalytic activity">
    <reaction evidence="9">
        <text>N-terminal S-1,2-diacyl-sn-glyceryl-L-cysteinyl-[lipoprotein] + a glycerophospholipid = N-acyl-S-1,2-diacyl-sn-glyceryl-L-cysteinyl-[lipoprotein] + a 2-acyl-sn-glycero-3-phospholipid + H(+)</text>
        <dbReference type="Rhea" id="RHEA:48228"/>
        <dbReference type="Rhea" id="RHEA-COMP:14681"/>
        <dbReference type="Rhea" id="RHEA-COMP:14684"/>
        <dbReference type="ChEBI" id="CHEBI:15378"/>
        <dbReference type="ChEBI" id="CHEBI:136912"/>
        <dbReference type="ChEBI" id="CHEBI:140656"/>
        <dbReference type="ChEBI" id="CHEBI:140657"/>
        <dbReference type="ChEBI" id="CHEBI:140660"/>
        <dbReference type="EC" id="2.3.1.269"/>
    </reaction>
</comment>
<protein>
    <recommendedName>
        <fullName evidence="9">Apolipoprotein N-acyltransferase</fullName>
        <shortName evidence="9">ALP N-acyltransferase</shortName>
        <ecNumber evidence="9">2.3.1.269</ecNumber>
    </recommendedName>
</protein>
<reference evidence="11 12" key="1">
    <citation type="submission" date="2019-11" db="EMBL/GenBank/DDBJ databases">
        <title>Caenimonas koreensis gen. nov., sp. nov., isolated from activated sludge.</title>
        <authorList>
            <person name="Seung H.R."/>
        </authorList>
    </citation>
    <scope>NUCLEOTIDE SEQUENCE [LARGE SCALE GENOMIC DNA]</scope>
    <source>
        <strain evidence="11 12">EMB320</strain>
    </source>
</reference>
<dbReference type="EC" id="2.3.1.269" evidence="9"/>
<feature type="transmembrane region" description="Helical" evidence="9">
    <location>
        <begin position="48"/>
        <end position="65"/>
    </location>
</feature>
<dbReference type="SUPFAM" id="SSF56317">
    <property type="entry name" value="Carbon-nitrogen hydrolase"/>
    <property type="match status" value="1"/>
</dbReference>
<dbReference type="InterPro" id="IPR004563">
    <property type="entry name" value="Apolipo_AcylTrfase"/>
</dbReference>
<dbReference type="PANTHER" id="PTHR38686">
    <property type="entry name" value="APOLIPOPROTEIN N-ACYLTRANSFERASE"/>
    <property type="match status" value="1"/>
</dbReference>
<dbReference type="OrthoDB" id="9804277at2"/>
<feature type="transmembrane region" description="Helical" evidence="9">
    <location>
        <begin position="474"/>
        <end position="492"/>
    </location>
</feature>
<keyword evidence="5 9" id="KW-0812">Transmembrane</keyword>
<dbReference type="HAMAP" id="MF_01148">
    <property type="entry name" value="Lnt"/>
    <property type="match status" value="1"/>
</dbReference>
<dbReference type="EMBL" id="WJBU01000026">
    <property type="protein sequence ID" value="MRD49521.1"/>
    <property type="molecule type" value="Genomic_DNA"/>
</dbReference>
<sequence>MLAGVAQAMSIAAPWDGQPQWWLQILSLAVIAWSIAATPNWKPAAMRAWAFGTAWLVGTWWWLFISMHTYGGLAAPLAAMAVLGLAAFLSLYCALAGAVIRGLHSGNRGIDALLFACVWLAAELLRVTLFTGFPWGEGGYAHVDGPLAFLAPYVGVHGITLVAAWLACLLAQLAMAMPAPRWTGWVAPGLAVAVIAAGNLVAVPADGATTQPKLTVALLQGNIPQDEKFESGSGIPLALEWYGVQLRDTKASLTVAPETAIPMLPQQLPEGYLDAVTQRFSKGDQAALVGIPLGSFRDGYTNSALAFKAGAQPYRYDKHHLVPFGEFIPPLFKWFVQMMSIPLGDFNRGSLTQPSFEWQGQRIAPNICYEDLFGEELGVRFAQPESAPTIFANVSNIGWFGDSTAIDQHLQISRMRSLEFQRPMLRATNTGATVIIDHRGRVTHSLARMTRGVLTGEVDGRTHITPYAAWVSQLGLWPFWLLALGMTGLAAWRRRVTGG</sequence>
<evidence type="ECO:0000256" key="4">
    <source>
        <dbReference type="ARBA" id="ARBA00022679"/>
    </source>
</evidence>
<dbReference type="UniPathway" id="UPA00666"/>
<feature type="transmembrane region" description="Helical" evidence="9">
    <location>
        <begin position="77"/>
        <end position="100"/>
    </location>
</feature>
<evidence type="ECO:0000256" key="8">
    <source>
        <dbReference type="ARBA" id="ARBA00023315"/>
    </source>
</evidence>
<dbReference type="InterPro" id="IPR036526">
    <property type="entry name" value="C-N_Hydrolase_sf"/>
</dbReference>
<dbReference type="InterPro" id="IPR045378">
    <property type="entry name" value="LNT_N"/>
</dbReference>
<keyword evidence="3 9" id="KW-1003">Cell membrane</keyword>
<dbReference type="GO" id="GO:0016410">
    <property type="term" value="F:N-acyltransferase activity"/>
    <property type="evidence" value="ECO:0007669"/>
    <property type="project" value="UniProtKB-UniRule"/>
</dbReference>
<comment type="pathway">
    <text evidence="9">Protein modification; lipoprotein biosynthesis (N-acyl transfer).</text>
</comment>
<dbReference type="InterPro" id="IPR003010">
    <property type="entry name" value="C-N_Hydrolase"/>
</dbReference>
<dbReference type="Gene3D" id="3.60.110.10">
    <property type="entry name" value="Carbon-nitrogen hydrolase"/>
    <property type="match status" value="1"/>
</dbReference>
<dbReference type="RefSeq" id="WP_153586869.1">
    <property type="nucleotide sequence ID" value="NZ_WJBU01000026.1"/>
</dbReference>
<comment type="similarity">
    <text evidence="2 9">Belongs to the CN hydrolase family. Apolipoprotein N-acyltransferase subfamily.</text>
</comment>
<comment type="caution">
    <text evidence="11">The sequence shown here is derived from an EMBL/GenBank/DDBJ whole genome shotgun (WGS) entry which is preliminary data.</text>
</comment>
<evidence type="ECO:0000313" key="12">
    <source>
        <dbReference type="Proteomes" id="UP000487350"/>
    </source>
</evidence>
<dbReference type="PANTHER" id="PTHR38686:SF1">
    <property type="entry name" value="APOLIPOPROTEIN N-ACYLTRANSFERASE"/>
    <property type="match status" value="1"/>
</dbReference>
<evidence type="ECO:0000256" key="9">
    <source>
        <dbReference type="HAMAP-Rule" id="MF_01148"/>
    </source>
</evidence>
<feature type="domain" description="CN hydrolase" evidence="10">
    <location>
        <begin position="219"/>
        <end position="460"/>
    </location>
</feature>
<evidence type="ECO:0000256" key="2">
    <source>
        <dbReference type="ARBA" id="ARBA00010065"/>
    </source>
</evidence>
<dbReference type="Proteomes" id="UP000487350">
    <property type="component" value="Unassembled WGS sequence"/>
</dbReference>
<evidence type="ECO:0000256" key="1">
    <source>
        <dbReference type="ARBA" id="ARBA00004651"/>
    </source>
</evidence>
<dbReference type="Pfam" id="PF00795">
    <property type="entry name" value="CN_hydrolase"/>
    <property type="match status" value="1"/>
</dbReference>
<comment type="function">
    <text evidence="9">Catalyzes the phospholipid dependent N-acylation of the N-terminal cysteine of apolipoprotein, the last step in lipoprotein maturation.</text>
</comment>
<dbReference type="AlphaFoldDB" id="A0A844BGD2"/>
<evidence type="ECO:0000256" key="5">
    <source>
        <dbReference type="ARBA" id="ARBA00022692"/>
    </source>
</evidence>
<comment type="subcellular location">
    <subcellularLocation>
        <location evidence="1 9">Cell membrane</location>
        <topology evidence="1 9">Multi-pass membrane protein</topology>
    </subcellularLocation>
</comment>
<feature type="transmembrane region" description="Helical" evidence="9">
    <location>
        <begin position="21"/>
        <end position="41"/>
    </location>
</feature>
<evidence type="ECO:0000256" key="3">
    <source>
        <dbReference type="ARBA" id="ARBA00022475"/>
    </source>
</evidence>
<evidence type="ECO:0000256" key="6">
    <source>
        <dbReference type="ARBA" id="ARBA00022989"/>
    </source>
</evidence>
<evidence type="ECO:0000313" key="11">
    <source>
        <dbReference type="EMBL" id="MRD49521.1"/>
    </source>
</evidence>
<keyword evidence="8 9" id="KW-0012">Acyltransferase</keyword>
<accession>A0A844BGD2</accession>
<dbReference type="GO" id="GO:0005886">
    <property type="term" value="C:plasma membrane"/>
    <property type="evidence" value="ECO:0007669"/>
    <property type="project" value="UniProtKB-SubCell"/>
</dbReference>
<dbReference type="GO" id="GO:0042158">
    <property type="term" value="P:lipoprotein biosynthetic process"/>
    <property type="evidence" value="ECO:0007669"/>
    <property type="project" value="UniProtKB-UniRule"/>
</dbReference>
<evidence type="ECO:0000256" key="7">
    <source>
        <dbReference type="ARBA" id="ARBA00023136"/>
    </source>
</evidence>
<keyword evidence="11" id="KW-0449">Lipoprotein</keyword>
<feature type="transmembrane region" description="Helical" evidence="9">
    <location>
        <begin position="112"/>
        <end position="135"/>
    </location>
</feature>